<proteinExistence type="predicted"/>
<dbReference type="EMBL" id="ADBV01012192">
    <property type="protein sequence ID" value="EJW74460.1"/>
    <property type="molecule type" value="Genomic_DNA"/>
</dbReference>
<feature type="non-terminal residue" evidence="1">
    <location>
        <position position="174"/>
    </location>
</feature>
<dbReference type="AlphaFoldDB" id="J9AJT4"/>
<evidence type="ECO:0000313" key="1">
    <source>
        <dbReference type="EMBL" id="EJW74460.1"/>
    </source>
</evidence>
<organism evidence="1 2">
    <name type="scientific">Wuchereria bancrofti</name>
    <dbReference type="NCBI Taxonomy" id="6293"/>
    <lineage>
        <taxon>Eukaryota</taxon>
        <taxon>Metazoa</taxon>
        <taxon>Ecdysozoa</taxon>
        <taxon>Nematoda</taxon>
        <taxon>Chromadorea</taxon>
        <taxon>Rhabditida</taxon>
        <taxon>Spirurina</taxon>
        <taxon>Spiruromorpha</taxon>
        <taxon>Filarioidea</taxon>
        <taxon>Onchocercidae</taxon>
        <taxon>Wuchereria</taxon>
    </lineage>
</organism>
<accession>J9AJT4</accession>
<gene>
    <name evidence="1" type="ORF">WUBG_14630</name>
</gene>
<evidence type="ECO:0000313" key="2">
    <source>
        <dbReference type="Proteomes" id="UP000004810"/>
    </source>
</evidence>
<reference evidence="2" key="1">
    <citation type="submission" date="2012-08" db="EMBL/GenBank/DDBJ databases">
        <title>The Genome Sequence of Wuchereria bancrofti.</title>
        <authorList>
            <person name="Nutman T.B."/>
            <person name="Fink D.L."/>
            <person name="Russ C."/>
            <person name="Young S."/>
            <person name="Zeng Q."/>
            <person name="Koehrsen M."/>
            <person name="Alvarado L."/>
            <person name="Berlin A."/>
            <person name="Chapman S.B."/>
            <person name="Chen Z."/>
            <person name="Freedman E."/>
            <person name="Gellesch M."/>
            <person name="Goldberg J."/>
            <person name="Griggs A."/>
            <person name="Gujja S."/>
            <person name="Heilman E.R."/>
            <person name="Heiman D."/>
            <person name="Hepburn T."/>
            <person name="Howarth C."/>
            <person name="Jen D."/>
            <person name="Larson L."/>
            <person name="Lewis B."/>
            <person name="Mehta T."/>
            <person name="Park D."/>
            <person name="Pearson M."/>
            <person name="Roberts A."/>
            <person name="Saif S."/>
            <person name="Shea T."/>
            <person name="Shenoy N."/>
            <person name="Sisk P."/>
            <person name="Stolte C."/>
            <person name="Sykes S."/>
            <person name="Walk T."/>
            <person name="White J."/>
            <person name="Yandava C."/>
            <person name="Haas B."/>
            <person name="Henn M.R."/>
            <person name="Nusbaum C."/>
            <person name="Birren B."/>
        </authorList>
    </citation>
    <scope>NUCLEOTIDE SEQUENCE [LARGE SCALE GENOMIC DNA]</scope>
    <source>
        <strain evidence="2">NA</strain>
    </source>
</reference>
<comment type="caution">
    <text evidence="1">The sequence shown here is derived from an EMBL/GenBank/DDBJ whole genome shotgun (WGS) entry which is preliminary data.</text>
</comment>
<protein>
    <submittedName>
        <fullName evidence="1">Uncharacterized protein</fullName>
    </submittedName>
</protein>
<name>J9AJT4_WUCBA</name>
<dbReference type="Proteomes" id="UP000004810">
    <property type="component" value="Unassembled WGS sequence"/>
</dbReference>
<sequence>MFVYSSKPIDQRAFRREYIAELSKGVLMAMCEQEWVTQRIYRRCEDGAIDCFSSHQLRKNCLGQQLLRMALRRRSEREIVRELTICNGNSKKSLVDKLLNVLNIWNTRATYFDFKLMIREISPEGCTSKHAQQGAIAADALLGEIGKCCRDLFTQSHKSDKKLPPAAVGKAFRL</sequence>